<dbReference type="PANTHER" id="PTHR31549">
    <property type="entry name" value="PROTEIN, PUTATIVE (DUF247)-RELATED-RELATED"/>
    <property type="match status" value="1"/>
</dbReference>
<feature type="region of interest" description="Disordered" evidence="2">
    <location>
        <begin position="366"/>
        <end position="428"/>
    </location>
</feature>
<name>A0A176WBX3_MARPO</name>
<dbReference type="Pfam" id="PF03140">
    <property type="entry name" value="DUF247"/>
    <property type="match status" value="2"/>
</dbReference>
<reference evidence="4" key="1">
    <citation type="submission" date="2016-03" db="EMBL/GenBank/DDBJ databases">
        <title>Mechanisms controlling the formation of the plant cell surface in tip-growing cells are functionally conserved among land plants.</title>
        <authorList>
            <person name="Honkanen S."/>
            <person name="Jones V.A."/>
            <person name="Morieri G."/>
            <person name="Champion C."/>
            <person name="Hetherington A.J."/>
            <person name="Kelly S."/>
            <person name="Saint-Marcoux D."/>
            <person name="Proust H."/>
            <person name="Prescott H."/>
            <person name="Dolan L."/>
        </authorList>
    </citation>
    <scope>NUCLEOTIDE SEQUENCE [LARGE SCALE GENOMIC DNA]</scope>
    <source>
        <tissue evidence="4">Whole gametophyte</tissue>
    </source>
</reference>
<dbReference type="Proteomes" id="UP000077202">
    <property type="component" value="Unassembled WGS sequence"/>
</dbReference>
<dbReference type="GO" id="GO:0015031">
    <property type="term" value="P:protein transport"/>
    <property type="evidence" value="ECO:0007669"/>
    <property type="project" value="UniProtKB-UniRule"/>
</dbReference>
<protein>
    <recommendedName>
        <fullName evidence="3">VPS28 C-terminal domain-containing protein</fullName>
    </recommendedName>
</protein>
<dbReference type="AlphaFoldDB" id="A0A176WBX3"/>
<dbReference type="InterPro" id="IPR017899">
    <property type="entry name" value="VPS28_C"/>
</dbReference>
<keyword evidence="5" id="KW-1185">Reference proteome</keyword>
<feature type="region of interest" description="Disordered" evidence="2">
    <location>
        <begin position="440"/>
        <end position="496"/>
    </location>
</feature>
<gene>
    <name evidence="4" type="ORF">AXG93_246s1020</name>
</gene>
<keyword evidence="1" id="KW-0653">Protein transport</keyword>
<dbReference type="InterPro" id="IPR004158">
    <property type="entry name" value="DUF247_pln"/>
</dbReference>
<accession>A0A176WBX3</accession>
<dbReference type="GO" id="GO:0000813">
    <property type="term" value="C:ESCRT I complex"/>
    <property type="evidence" value="ECO:0007669"/>
    <property type="project" value="InterPro"/>
</dbReference>
<evidence type="ECO:0000313" key="4">
    <source>
        <dbReference type="EMBL" id="OAE30131.1"/>
    </source>
</evidence>
<dbReference type="SUPFAM" id="SSF140427">
    <property type="entry name" value="VPS28 C-terminal domain-like"/>
    <property type="match status" value="1"/>
</dbReference>
<dbReference type="InterPro" id="IPR037206">
    <property type="entry name" value="VPS28_C_sf"/>
</dbReference>
<organism evidence="4 5">
    <name type="scientific">Marchantia polymorpha subsp. ruderalis</name>
    <dbReference type="NCBI Taxonomy" id="1480154"/>
    <lineage>
        <taxon>Eukaryota</taxon>
        <taxon>Viridiplantae</taxon>
        <taxon>Streptophyta</taxon>
        <taxon>Embryophyta</taxon>
        <taxon>Marchantiophyta</taxon>
        <taxon>Marchantiopsida</taxon>
        <taxon>Marchantiidae</taxon>
        <taxon>Marchantiales</taxon>
        <taxon>Marchantiaceae</taxon>
        <taxon>Marchantia</taxon>
    </lineage>
</organism>
<comment type="similarity">
    <text evidence="1">Belongs to the VPS28 family.</text>
</comment>
<dbReference type="PANTHER" id="PTHR31549:SF25">
    <property type="entry name" value="PROTEIN, PUTATIVE (DUF247)-RELATED"/>
    <property type="match status" value="1"/>
</dbReference>
<sequence>MISEKPWVAHIEDEINSLVDLDPRDRVRGSIFRVPPSVRRVKPHLYSPQIIPFGLYNVERIRSEKMSRMDRLKLEVASRVLKIIKAPYTECYQHYDAALDCLSLPRVTPNQLHPILADLVAALSRLPYVSTDSEGKLEMMRGRIAHLRAMAQAPGYELRERESKLLSADLDSVFQVFARFLELNSESNRKNWKWLCNKVVGDAAVMEIYDDVSDVYEGAARSLLTLDAVFLVAFMLSLHSGPAPESRILIEELGWFNPVLDVFRQEGVRCNAHEIGLDMWLMENQIPLAMIRSALECMWEVSNQAGGSASSDRALVTLVRHAVKGVLHLVPGDCSKHTTSIDAVPIPECKHLLECLYRVVCPSVKTSGGSRRPPLRRHARAKPSGASAADFAARSRGLDARPSQSAASSRADIESRYPSASATGGVPLLAPSPSCPNYPRLPPELQLYPPAHSSSFPGFQPSPPSSPTAREPSAPASHPNKQYDNAYHQRPPSHLVLAPPPLPTSIAPSLLPFGAASGYHKSEAFRANGVTHRLGRVARRDG</sequence>
<evidence type="ECO:0000256" key="2">
    <source>
        <dbReference type="SAM" id="MobiDB-lite"/>
    </source>
</evidence>
<evidence type="ECO:0000256" key="1">
    <source>
        <dbReference type="PROSITE-ProRule" id="PRU00642"/>
    </source>
</evidence>
<keyword evidence="1" id="KW-0813">Transport</keyword>
<feature type="compositionally biased region" description="Low complexity" evidence="2">
    <location>
        <begin position="400"/>
        <end position="410"/>
    </location>
</feature>
<feature type="domain" description="VPS28 C-terminal" evidence="3">
    <location>
        <begin position="83"/>
        <end position="182"/>
    </location>
</feature>
<evidence type="ECO:0000313" key="5">
    <source>
        <dbReference type="Proteomes" id="UP000077202"/>
    </source>
</evidence>
<comment type="caution">
    <text evidence="4">The sequence shown here is derived from an EMBL/GenBank/DDBJ whole genome shotgun (WGS) entry which is preliminary data.</text>
</comment>
<dbReference type="Gene3D" id="1.20.120.1130">
    <property type="match status" value="1"/>
</dbReference>
<dbReference type="PROSITE" id="PS51310">
    <property type="entry name" value="VPS28_C"/>
    <property type="match status" value="1"/>
</dbReference>
<dbReference type="EMBL" id="LVLJ01001352">
    <property type="protein sequence ID" value="OAE30131.1"/>
    <property type="molecule type" value="Genomic_DNA"/>
</dbReference>
<proteinExistence type="inferred from homology"/>
<evidence type="ECO:0000259" key="3">
    <source>
        <dbReference type="PROSITE" id="PS51310"/>
    </source>
</evidence>
<dbReference type="GO" id="GO:0032509">
    <property type="term" value="P:endosome transport via multivesicular body sorting pathway"/>
    <property type="evidence" value="ECO:0007669"/>
    <property type="project" value="InterPro"/>
</dbReference>